<feature type="transmembrane region" description="Helical" evidence="1">
    <location>
        <begin position="382"/>
        <end position="404"/>
    </location>
</feature>
<comment type="caution">
    <text evidence="4">The sequence shown here is derived from an EMBL/GenBank/DDBJ whole genome shotgun (WGS) entry which is preliminary data.</text>
</comment>
<evidence type="ECO:0000313" key="4">
    <source>
        <dbReference type="EMBL" id="KIH94853.1"/>
    </source>
</evidence>
<feature type="chain" id="PRO_5002149135" description="Vacuolar sorting protein Vps3844 C-terminal domain-containing protein" evidence="2">
    <location>
        <begin position="20"/>
        <end position="423"/>
    </location>
</feature>
<feature type="domain" description="Vacuolar sorting protein Vps3844 C-terminal" evidence="3">
    <location>
        <begin position="304"/>
        <end position="417"/>
    </location>
</feature>
<evidence type="ECO:0000259" key="3">
    <source>
        <dbReference type="Pfam" id="PF12955"/>
    </source>
</evidence>
<dbReference type="RefSeq" id="XP_040622863.1">
    <property type="nucleotide sequence ID" value="XM_040762040.1"/>
</dbReference>
<dbReference type="InterPro" id="IPR053065">
    <property type="entry name" value="Archenteron_Induction-Rel"/>
</dbReference>
<keyword evidence="5" id="KW-1185">Reference proteome</keyword>
<sequence>MKLLAGLAVAACLASSAAAAAVPAPVYLLRSSPSSSSPSSSSTSPNLPRQIARQVLLRRLGASDGSSFYDSLPRDVDPETALGLIEQFGSKAKPALFAEDASSAAAASCEMLVVVQGAQPEHVAALEAALPSAFAKPAFTVADPPSEAANTRLFVDELASAGIAAHTATSVADAVAAPASWAHGIFVGLYDAKKDATTVDALVATLPDIVTLVESGAADVALLLLPESSRYAQWKQWASSKGLQPANARLLPPKARPAASELRIRGASSEFVMEEEKEDKEEKEEGKGVKFVAAAAPLAPIPGCFQSFNACVAQTNSCSEHGKCIDKYAANNGGVSSKSPAGSCFVCHCFKTLNRPADSPGGLSTTQWAGNMCQKQDVSVPFWLLTGFTVTIVGAVSFAIGLLFSVGEEKLPGVIGAGVSRAK</sequence>
<organism evidence="4 5">
    <name type="scientific">Sporothrix brasiliensis 5110</name>
    <dbReference type="NCBI Taxonomy" id="1398154"/>
    <lineage>
        <taxon>Eukaryota</taxon>
        <taxon>Fungi</taxon>
        <taxon>Dikarya</taxon>
        <taxon>Ascomycota</taxon>
        <taxon>Pezizomycotina</taxon>
        <taxon>Sordariomycetes</taxon>
        <taxon>Sordariomycetidae</taxon>
        <taxon>Ophiostomatales</taxon>
        <taxon>Ophiostomataceae</taxon>
        <taxon>Sporothrix</taxon>
    </lineage>
</organism>
<keyword evidence="2" id="KW-0732">Signal</keyword>
<dbReference type="PANTHER" id="PTHR36853">
    <property type="entry name" value="EXPRESSED PROTEIN"/>
    <property type="match status" value="1"/>
</dbReference>
<proteinExistence type="predicted"/>
<dbReference type="Pfam" id="PF12955">
    <property type="entry name" value="Vps3844_C"/>
    <property type="match status" value="1"/>
</dbReference>
<evidence type="ECO:0000256" key="2">
    <source>
        <dbReference type="SAM" id="SignalP"/>
    </source>
</evidence>
<dbReference type="InterPro" id="IPR024382">
    <property type="entry name" value="Vps3844_C"/>
</dbReference>
<dbReference type="GO" id="GO:0005783">
    <property type="term" value="C:endoplasmic reticulum"/>
    <property type="evidence" value="ECO:0007669"/>
    <property type="project" value="TreeGrafter"/>
</dbReference>
<dbReference type="Proteomes" id="UP000031575">
    <property type="component" value="Unassembled WGS sequence"/>
</dbReference>
<evidence type="ECO:0000256" key="1">
    <source>
        <dbReference type="SAM" id="Phobius"/>
    </source>
</evidence>
<feature type="signal peptide" evidence="2">
    <location>
        <begin position="1"/>
        <end position="19"/>
    </location>
</feature>
<gene>
    <name evidence="4" type="ORF">SPBR_03750</name>
</gene>
<dbReference type="HOGENOM" id="CLU_054960_0_0_1"/>
<accession>A0A0C2FUZ0</accession>
<protein>
    <recommendedName>
        <fullName evidence="3">Vacuolar sorting protein Vps3844 C-terminal domain-containing protein</fullName>
    </recommendedName>
</protein>
<reference evidence="4 5" key="1">
    <citation type="journal article" date="2014" name="BMC Genomics">
        <title>Comparative genomics of the major fungal agents of human and animal Sporotrichosis: Sporothrix schenckii and Sporothrix brasiliensis.</title>
        <authorList>
            <person name="Teixeira M.M."/>
            <person name="de Almeida L.G."/>
            <person name="Kubitschek-Barreira P."/>
            <person name="Alves F.L."/>
            <person name="Kioshima E.S."/>
            <person name="Abadio A.K."/>
            <person name="Fernandes L."/>
            <person name="Derengowski L.S."/>
            <person name="Ferreira K.S."/>
            <person name="Souza R.C."/>
            <person name="Ruiz J.C."/>
            <person name="de Andrade N.C."/>
            <person name="Paes H.C."/>
            <person name="Nicola A.M."/>
            <person name="Albuquerque P."/>
            <person name="Gerber A.L."/>
            <person name="Martins V.P."/>
            <person name="Peconick L.D."/>
            <person name="Neto A.V."/>
            <person name="Chaucanez C.B."/>
            <person name="Silva P.A."/>
            <person name="Cunha O.L."/>
            <person name="de Oliveira F.F."/>
            <person name="dos Santos T.C."/>
            <person name="Barros A.L."/>
            <person name="Soares M.A."/>
            <person name="de Oliveira L.M."/>
            <person name="Marini M.M."/>
            <person name="Villalobos-Duno H."/>
            <person name="Cunha M.M."/>
            <person name="de Hoog S."/>
            <person name="da Silveira J.F."/>
            <person name="Henrissat B."/>
            <person name="Nino-Vega G.A."/>
            <person name="Cisalpino P.S."/>
            <person name="Mora-Montes H.M."/>
            <person name="Almeida S.R."/>
            <person name="Stajich J.E."/>
            <person name="Lopes-Bezerra L.M."/>
            <person name="Vasconcelos A.T."/>
            <person name="Felipe M.S."/>
        </authorList>
    </citation>
    <scope>NUCLEOTIDE SEQUENCE [LARGE SCALE GENOMIC DNA]</scope>
    <source>
        <strain evidence="4 5">5110</strain>
    </source>
</reference>
<keyword evidence="1" id="KW-1133">Transmembrane helix</keyword>
<dbReference type="AlphaFoldDB" id="A0A0C2FUZ0"/>
<dbReference type="VEuPathDB" id="FungiDB:SPBR_03750"/>
<dbReference type="GeneID" id="63676961"/>
<evidence type="ECO:0000313" key="5">
    <source>
        <dbReference type="Proteomes" id="UP000031575"/>
    </source>
</evidence>
<name>A0A0C2FUZ0_9PEZI</name>
<dbReference type="EMBL" id="AWTV01000003">
    <property type="protein sequence ID" value="KIH94853.1"/>
    <property type="molecule type" value="Genomic_DNA"/>
</dbReference>
<dbReference type="OrthoDB" id="5583277at2759"/>
<keyword evidence="1" id="KW-0812">Transmembrane</keyword>
<dbReference type="PANTHER" id="PTHR36853:SF1">
    <property type="entry name" value="DUF3844 DOMAIN-CONTAINING PROTEIN"/>
    <property type="match status" value="1"/>
</dbReference>
<keyword evidence="1" id="KW-0472">Membrane</keyword>